<evidence type="ECO:0000259" key="3">
    <source>
        <dbReference type="PROSITE" id="PS50041"/>
    </source>
</evidence>
<dbReference type="InterPro" id="IPR016186">
    <property type="entry name" value="C-type_lectin-like/link_sf"/>
</dbReference>
<keyword evidence="5" id="KW-1185">Reference proteome</keyword>
<dbReference type="InterPro" id="IPR033989">
    <property type="entry name" value="CD209-like_CTLD"/>
</dbReference>
<feature type="signal peptide" evidence="2">
    <location>
        <begin position="1"/>
        <end position="20"/>
    </location>
</feature>
<keyword evidence="2" id="KW-0732">Signal</keyword>
<evidence type="ECO:0000256" key="1">
    <source>
        <dbReference type="ARBA" id="ARBA00022734"/>
    </source>
</evidence>
<dbReference type="SUPFAM" id="SSF56436">
    <property type="entry name" value="C-type lectin-like"/>
    <property type="match status" value="1"/>
</dbReference>
<evidence type="ECO:0000313" key="5">
    <source>
        <dbReference type="Proteomes" id="UP000694523"/>
    </source>
</evidence>
<dbReference type="Proteomes" id="UP000694523">
    <property type="component" value="Unplaced"/>
</dbReference>
<accession>A0A8C6SX67</accession>
<sequence>IKPLLSQITLHFIICICCSSSATTKQETTTVSVILTSRFSFTAPCVVQCDAGWELNGTKCYNFSSNRLNWTESRDMCQSLGGHLVKIESREEQKFVFNQLIKDDRFWIGLTDSETEGQWKWTDGSALDQSLTFWNQEPDNYDVINPEGEDCVVIVLEDKSSVFKSWGDVPCNDKYRFICEKNRFVNDSSYLQHTYLYFQQFY</sequence>
<dbReference type="Ensembl" id="ENSNMLT00000012889.1">
    <property type="protein sequence ID" value="ENSNMLP00000011398.1"/>
    <property type="gene ID" value="ENSNMLG00000007801.1"/>
</dbReference>
<dbReference type="PANTHER" id="PTHR22803">
    <property type="entry name" value="MANNOSE, PHOSPHOLIPASE, LECTIN RECEPTOR RELATED"/>
    <property type="match status" value="1"/>
</dbReference>
<dbReference type="PROSITE" id="PS50041">
    <property type="entry name" value="C_TYPE_LECTIN_2"/>
    <property type="match status" value="1"/>
</dbReference>
<reference evidence="4" key="1">
    <citation type="submission" date="2025-08" db="UniProtKB">
        <authorList>
            <consortium name="Ensembl"/>
        </authorList>
    </citation>
    <scope>IDENTIFICATION</scope>
</reference>
<dbReference type="CDD" id="cd03590">
    <property type="entry name" value="CLECT_DC-SIGN_like"/>
    <property type="match status" value="1"/>
</dbReference>
<dbReference type="GO" id="GO:0030246">
    <property type="term" value="F:carbohydrate binding"/>
    <property type="evidence" value="ECO:0007669"/>
    <property type="project" value="UniProtKB-KW"/>
</dbReference>
<protein>
    <recommendedName>
        <fullName evidence="3">C-type lectin domain-containing protein</fullName>
    </recommendedName>
</protein>
<dbReference type="InterPro" id="IPR016187">
    <property type="entry name" value="CTDL_fold"/>
</dbReference>
<feature type="domain" description="C-type lectin" evidence="3">
    <location>
        <begin position="56"/>
        <end position="180"/>
    </location>
</feature>
<evidence type="ECO:0000256" key="2">
    <source>
        <dbReference type="SAM" id="SignalP"/>
    </source>
</evidence>
<keyword evidence="1" id="KW-0430">Lectin</keyword>
<name>A0A8C6SX67_9GOBI</name>
<organism evidence="4 5">
    <name type="scientific">Neogobius melanostomus</name>
    <name type="common">round goby</name>
    <dbReference type="NCBI Taxonomy" id="47308"/>
    <lineage>
        <taxon>Eukaryota</taxon>
        <taxon>Metazoa</taxon>
        <taxon>Chordata</taxon>
        <taxon>Craniata</taxon>
        <taxon>Vertebrata</taxon>
        <taxon>Euteleostomi</taxon>
        <taxon>Actinopterygii</taxon>
        <taxon>Neopterygii</taxon>
        <taxon>Teleostei</taxon>
        <taxon>Neoteleostei</taxon>
        <taxon>Acanthomorphata</taxon>
        <taxon>Gobiaria</taxon>
        <taxon>Gobiiformes</taxon>
        <taxon>Gobioidei</taxon>
        <taxon>Gobiidae</taxon>
        <taxon>Benthophilinae</taxon>
        <taxon>Neogobiini</taxon>
        <taxon>Neogobius</taxon>
    </lineage>
</organism>
<evidence type="ECO:0000313" key="4">
    <source>
        <dbReference type="Ensembl" id="ENSNMLP00000011398.1"/>
    </source>
</evidence>
<reference evidence="4" key="2">
    <citation type="submission" date="2025-09" db="UniProtKB">
        <authorList>
            <consortium name="Ensembl"/>
        </authorList>
    </citation>
    <scope>IDENTIFICATION</scope>
</reference>
<dbReference type="Pfam" id="PF00059">
    <property type="entry name" value="Lectin_C"/>
    <property type="match status" value="1"/>
</dbReference>
<dbReference type="InterPro" id="IPR050111">
    <property type="entry name" value="C-type_lectin/snaclec_domain"/>
</dbReference>
<dbReference type="InterPro" id="IPR001304">
    <property type="entry name" value="C-type_lectin-like"/>
</dbReference>
<dbReference type="AlphaFoldDB" id="A0A8C6SX67"/>
<proteinExistence type="predicted"/>
<feature type="chain" id="PRO_5034623944" description="C-type lectin domain-containing protein" evidence="2">
    <location>
        <begin position="21"/>
        <end position="202"/>
    </location>
</feature>
<dbReference type="Gene3D" id="3.10.100.10">
    <property type="entry name" value="Mannose-Binding Protein A, subunit A"/>
    <property type="match status" value="1"/>
</dbReference>
<dbReference type="SMART" id="SM00034">
    <property type="entry name" value="CLECT"/>
    <property type="match status" value="1"/>
</dbReference>